<dbReference type="InterPro" id="IPR001387">
    <property type="entry name" value="Cro/C1-type_HTH"/>
</dbReference>
<dbReference type="Proteomes" id="UP000288351">
    <property type="component" value="Unassembled WGS sequence"/>
</dbReference>
<dbReference type="Pfam" id="PF19054">
    <property type="entry name" value="DUF5753"/>
    <property type="match status" value="1"/>
</dbReference>
<accession>A0A401R4A3</accession>
<dbReference type="AlphaFoldDB" id="A0A401R4A3"/>
<name>A0A401R4A3_STRNR</name>
<dbReference type="SMART" id="SM00530">
    <property type="entry name" value="HTH_XRE"/>
    <property type="match status" value="1"/>
</dbReference>
<gene>
    <name evidence="2" type="ORF">SALB_05241</name>
</gene>
<evidence type="ECO:0000313" key="2">
    <source>
        <dbReference type="EMBL" id="GCB92475.1"/>
    </source>
</evidence>
<dbReference type="CDD" id="cd00093">
    <property type="entry name" value="HTH_XRE"/>
    <property type="match status" value="1"/>
</dbReference>
<dbReference type="GO" id="GO:0003677">
    <property type="term" value="F:DNA binding"/>
    <property type="evidence" value="ECO:0007669"/>
    <property type="project" value="InterPro"/>
</dbReference>
<comment type="caution">
    <text evidence="2">The sequence shown here is derived from an EMBL/GenBank/DDBJ whole genome shotgun (WGS) entry which is preliminary data.</text>
</comment>
<dbReference type="PROSITE" id="PS50943">
    <property type="entry name" value="HTH_CROC1"/>
    <property type="match status" value="1"/>
</dbReference>
<dbReference type="InterPro" id="IPR043917">
    <property type="entry name" value="DUF5753"/>
</dbReference>
<dbReference type="EMBL" id="BHXC01000006">
    <property type="protein sequence ID" value="GCB92475.1"/>
    <property type="molecule type" value="Genomic_DNA"/>
</dbReference>
<organism evidence="2 3">
    <name type="scientific">Streptomyces noursei</name>
    <name type="common">Streptomyces albulus</name>
    <dbReference type="NCBI Taxonomy" id="1971"/>
    <lineage>
        <taxon>Bacteria</taxon>
        <taxon>Bacillati</taxon>
        <taxon>Actinomycetota</taxon>
        <taxon>Actinomycetes</taxon>
        <taxon>Kitasatosporales</taxon>
        <taxon>Streptomycetaceae</taxon>
        <taxon>Streptomyces</taxon>
    </lineage>
</organism>
<reference evidence="2 3" key="1">
    <citation type="journal article" date="2019" name="Microbiol. Resour. Announc.">
        <title>Draft Genome Sequence of the Most Traditional epsilon-Poly-l-Lysine Producer, Streptomyces albulus NBRC14147.</title>
        <authorList>
            <person name="Yamanaka K."/>
            <person name="Hamano Y."/>
        </authorList>
    </citation>
    <scope>NUCLEOTIDE SEQUENCE [LARGE SCALE GENOMIC DNA]</scope>
    <source>
        <strain evidence="2 3">NBRC 14147</strain>
    </source>
</reference>
<sequence>MAEREDDERLTLPKVLGNELKRQRERRGWSLRDLKDQTTFDHAYVGRVERGEQLPSEKMVCALDELFATGGTLADILEVIRAGATQAYVRRAAEQESKAERIQVFTSSTIPALLQTEAYAEAFIRTERPKAPVGDIAEAVGARLGRKRVFDRQDPPPYWAIMDEAALRRPMGSQQLMADQLVHILKVVEAPHVTLQVMPFDRGEYWMLGGSLTLITKANGATIAYVESFGSGELVESTRRVVQLTQQFDSVRRLALSEPDSLNLVGKYLEEYR</sequence>
<proteinExistence type="predicted"/>
<protein>
    <submittedName>
        <fullName evidence="2">Transcriptional regulator</fullName>
    </submittedName>
</protein>
<dbReference type="Gene3D" id="1.10.260.40">
    <property type="entry name" value="lambda repressor-like DNA-binding domains"/>
    <property type="match status" value="1"/>
</dbReference>
<feature type="domain" description="HTH cro/C1-type" evidence="1">
    <location>
        <begin position="20"/>
        <end position="76"/>
    </location>
</feature>
<dbReference type="RefSeq" id="WP_016572905.1">
    <property type="nucleotide sequence ID" value="NZ_BHXC01000006.1"/>
</dbReference>
<dbReference type="Pfam" id="PF13560">
    <property type="entry name" value="HTH_31"/>
    <property type="match status" value="1"/>
</dbReference>
<evidence type="ECO:0000259" key="1">
    <source>
        <dbReference type="PROSITE" id="PS50943"/>
    </source>
</evidence>
<dbReference type="SUPFAM" id="SSF47413">
    <property type="entry name" value="lambda repressor-like DNA-binding domains"/>
    <property type="match status" value="1"/>
</dbReference>
<evidence type="ECO:0000313" key="3">
    <source>
        <dbReference type="Proteomes" id="UP000288351"/>
    </source>
</evidence>
<dbReference type="InterPro" id="IPR010982">
    <property type="entry name" value="Lambda_DNA-bd_dom_sf"/>
</dbReference>